<dbReference type="EMBL" id="BAAARY010000014">
    <property type="protein sequence ID" value="GAA2528163.1"/>
    <property type="molecule type" value="Genomic_DNA"/>
</dbReference>
<comment type="caution">
    <text evidence="2">The sequence shown here is derived from an EMBL/GenBank/DDBJ whole genome shotgun (WGS) entry which is preliminary data.</text>
</comment>
<evidence type="ECO:0000313" key="3">
    <source>
        <dbReference type="Proteomes" id="UP001499978"/>
    </source>
</evidence>
<keyword evidence="1" id="KW-1133">Transmembrane helix</keyword>
<keyword evidence="1" id="KW-0472">Membrane</keyword>
<keyword evidence="1" id="KW-0812">Transmembrane</keyword>
<feature type="transmembrane region" description="Helical" evidence="1">
    <location>
        <begin position="41"/>
        <end position="62"/>
    </location>
</feature>
<name>A0ABP6AYE6_9ACTN</name>
<organism evidence="2 3">
    <name type="scientific">Pilimelia columellifera subsp. columellifera</name>
    <dbReference type="NCBI Taxonomy" id="706583"/>
    <lineage>
        <taxon>Bacteria</taxon>
        <taxon>Bacillati</taxon>
        <taxon>Actinomycetota</taxon>
        <taxon>Actinomycetes</taxon>
        <taxon>Micromonosporales</taxon>
        <taxon>Micromonosporaceae</taxon>
        <taxon>Pilimelia</taxon>
    </lineage>
</organism>
<accession>A0ABP6AYE6</accession>
<evidence type="ECO:0000256" key="1">
    <source>
        <dbReference type="SAM" id="Phobius"/>
    </source>
</evidence>
<proteinExistence type="predicted"/>
<protein>
    <submittedName>
        <fullName evidence="2">Uncharacterized protein</fullName>
    </submittedName>
</protein>
<sequence length="330" mass="35291">MNPTDLKDLLEARSQRPAELTTFSRIDGVRRRVRARRRRQLATGAALTLVGLVAVGGVGMAASRVHPPSPTHQLAAPSSTTEGFADYEDGYQLIGASSVALPATTATISFVGHSAEVDVTFRCSTGDVTVWVRVALDKNPGAPTPCGTNDSRRVTVATRVDAGVRSTATLTVLHAERDGKRVPTPASGRVAFAVSAAVPYERYPKPPRPTRLTPIEGMRAPDPRITARAVAGQWQRPVAVAAVWPIPRHLTAVSQTPGRLVLSVNGTTIATVTSWDYRAREWAKDLLGPAGKWRTGSSLDIRNGERVEVLITPQDVTGDWALAFSDSPAI</sequence>
<keyword evidence="3" id="KW-1185">Reference proteome</keyword>
<evidence type="ECO:0000313" key="2">
    <source>
        <dbReference type="EMBL" id="GAA2528163.1"/>
    </source>
</evidence>
<dbReference type="RefSeq" id="WP_344173313.1">
    <property type="nucleotide sequence ID" value="NZ_BAAARY010000014.1"/>
</dbReference>
<gene>
    <name evidence="2" type="ORF">GCM10010201_28920</name>
</gene>
<reference evidence="3" key="1">
    <citation type="journal article" date="2019" name="Int. J. Syst. Evol. Microbiol.">
        <title>The Global Catalogue of Microorganisms (GCM) 10K type strain sequencing project: providing services to taxonomists for standard genome sequencing and annotation.</title>
        <authorList>
            <consortium name="The Broad Institute Genomics Platform"/>
            <consortium name="The Broad Institute Genome Sequencing Center for Infectious Disease"/>
            <person name="Wu L."/>
            <person name="Ma J."/>
        </authorList>
    </citation>
    <scope>NUCLEOTIDE SEQUENCE [LARGE SCALE GENOMIC DNA]</scope>
    <source>
        <strain evidence="3">JCM 3367</strain>
    </source>
</reference>
<dbReference type="Proteomes" id="UP001499978">
    <property type="component" value="Unassembled WGS sequence"/>
</dbReference>